<dbReference type="Gene3D" id="3.10.100.10">
    <property type="entry name" value="Mannose-Binding Protein A, subunit A"/>
    <property type="match status" value="1"/>
</dbReference>
<feature type="domain" description="C-type lectin" evidence="5">
    <location>
        <begin position="51"/>
        <end position="173"/>
    </location>
</feature>
<feature type="compositionally biased region" description="Low complexity" evidence="2">
    <location>
        <begin position="1000"/>
        <end position="1019"/>
    </location>
</feature>
<gene>
    <name evidence="6" type="ORF">Vbra_18702</name>
</gene>
<dbReference type="PROSITE" id="PS50041">
    <property type="entry name" value="C_TYPE_LECTIN_2"/>
    <property type="match status" value="1"/>
</dbReference>
<evidence type="ECO:0000313" key="6">
    <source>
        <dbReference type="EMBL" id="CEM34720.1"/>
    </source>
</evidence>
<dbReference type="STRING" id="1169540.A0A0G4GVE6"/>
<dbReference type="InParanoid" id="A0A0G4GVE6"/>
<feature type="region of interest" description="Disordered" evidence="2">
    <location>
        <begin position="934"/>
        <end position="1085"/>
    </location>
</feature>
<dbReference type="PANTHER" id="PTHR22803">
    <property type="entry name" value="MANNOSE, PHOSPHOLIPASE, LECTIN RECEPTOR RELATED"/>
    <property type="match status" value="1"/>
</dbReference>
<feature type="chain" id="PRO_5005190549" description="C-type lectin domain-containing protein" evidence="4">
    <location>
        <begin position="21"/>
        <end position="1173"/>
    </location>
</feature>
<dbReference type="PROSITE" id="PS00615">
    <property type="entry name" value="C_TYPE_LECTIN_1"/>
    <property type="match status" value="1"/>
</dbReference>
<dbReference type="Proteomes" id="UP000041254">
    <property type="component" value="Unassembled WGS sequence"/>
</dbReference>
<feature type="region of interest" description="Disordered" evidence="2">
    <location>
        <begin position="679"/>
        <end position="710"/>
    </location>
</feature>
<evidence type="ECO:0000259" key="5">
    <source>
        <dbReference type="PROSITE" id="PS50041"/>
    </source>
</evidence>
<feature type="region of interest" description="Disordered" evidence="2">
    <location>
        <begin position="331"/>
        <end position="358"/>
    </location>
</feature>
<feature type="region of interest" description="Disordered" evidence="2">
    <location>
        <begin position="1135"/>
        <end position="1173"/>
    </location>
</feature>
<feature type="transmembrane region" description="Helical" evidence="3">
    <location>
        <begin position="1089"/>
        <end position="1113"/>
    </location>
</feature>
<keyword evidence="3" id="KW-1133">Transmembrane helix</keyword>
<dbReference type="VEuPathDB" id="CryptoDB:Vbra_18702"/>
<organism evidence="6 7">
    <name type="scientific">Vitrella brassicaformis (strain CCMP3155)</name>
    <dbReference type="NCBI Taxonomy" id="1169540"/>
    <lineage>
        <taxon>Eukaryota</taxon>
        <taxon>Sar</taxon>
        <taxon>Alveolata</taxon>
        <taxon>Colpodellida</taxon>
        <taxon>Vitrellaceae</taxon>
        <taxon>Vitrella</taxon>
    </lineage>
</organism>
<dbReference type="SUPFAM" id="SSF56436">
    <property type="entry name" value="C-type lectin-like"/>
    <property type="match status" value="1"/>
</dbReference>
<dbReference type="InterPro" id="IPR001304">
    <property type="entry name" value="C-type_lectin-like"/>
</dbReference>
<accession>A0A0G4GVE6</accession>
<dbReference type="InterPro" id="IPR016187">
    <property type="entry name" value="CTDL_fold"/>
</dbReference>
<keyword evidence="1" id="KW-1015">Disulfide bond</keyword>
<feature type="signal peptide" evidence="4">
    <location>
        <begin position="1"/>
        <end position="20"/>
    </location>
</feature>
<feature type="region of interest" description="Disordered" evidence="2">
    <location>
        <begin position="812"/>
        <end position="871"/>
    </location>
</feature>
<dbReference type="InterPro" id="IPR050111">
    <property type="entry name" value="C-type_lectin/snaclec_domain"/>
</dbReference>
<evidence type="ECO:0000256" key="1">
    <source>
        <dbReference type="ARBA" id="ARBA00023157"/>
    </source>
</evidence>
<feature type="compositionally biased region" description="Low complexity" evidence="2">
    <location>
        <begin position="978"/>
        <end position="989"/>
    </location>
</feature>
<feature type="compositionally biased region" description="Low complexity" evidence="2">
    <location>
        <begin position="941"/>
        <end position="960"/>
    </location>
</feature>
<keyword evidence="3" id="KW-0812">Transmembrane</keyword>
<evidence type="ECO:0000256" key="4">
    <source>
        <dbReference type="SAM" id="SignalP"/>
    </source>
</evidence>
<dbReference type="OrthoDB" id="5877732at2759"/>
<dbReference type="Pfam" id="PF00059">
    <property type="entry name" value="Lectin_C"/>
    <property type="match status" value="1"/>
</dbReference>
<feature type="compositionally biased region" description="Acidic residues" evidence="2">
    <location>
        <begin position="846"/>
        <end position="859"/>
    </location>
</feature>
<name>A0A0G4GVE6_VITBC</name>
<evidence type="ECO:0000256" key="2">
    <source>
        <dbReference type="SAM" id="MobiDB-lite"/>
    </source>
</evidence>
<dbReference type="EMBL" id="CDMY01000831">
    <property type="protein sequence ID" value="CEM34720.1"/>
    <property type="molecule type" value="Genomic_DNA"/>
</dbReference>
<evidence type="ECO:0000256" key="3">
    <source>
        <dbReference type="SAM" id="Phobius"/>
    </source>
</evidence>
<proteinExistence type="predicted"/>
<keyword evidence="7" id="KW-1185">Reference proteome</keyword>
<feature type="compositionally biased region" description="Basic and acidic residues" evidence="2">
    <location>
        <begin position="690"/>
        <end position="706"/>
    </location>
</feature>
<keyword evidence="4" id="KW-0732">Signal</keyword>
<feature type="region of interest" description="Disordered" evidence="2">
    <location>
        <begin position="733"/>
        <end position="759"/>
    </location>
</feature>
<evidence type="ECO:0000313" key="7">
    <source>
        <dbReference type="Proteomes" id="UP000041254"/>
    </source>
</evidence>
<dbReference type="AlphaFoldDB" id="A0A0G4GVE6"/>
<reference evidence="6 7" key="1">
    <citation type="submission" date="2014-11" db="EMBL/GenBank/DDBJ databases">
        <authorList>
            <person name="Zhu J."/>
            <person name="Qi W."/>
            <person name="Song R."/>
        </authorList>
    </citation>
    <scope>NUCLEOTIDE SEQUENCE [LARGE SCALE GENOMIC DNA]</scope>
</reference>
<dbReference type="InterPro" id="IPR018378">
    <property type="entry name" value="C-type_lectin_CS"/>
</dbReference>
<protein>
    <recommendedName>
        <fullName evidence="5">C-type lectin domain-containing protein</fullName>
    </recommendedName>
</protein>
<dbReference type="SMART" id="SM00034">
    <property type="entry name" value="CLECT"/>
    <property type="match status" value="1"/>
</dbReference>
<keyword evidence="3" id="KW-0472">Membrane</keyword>
<sequence length="1173" mass="125194">MDFFLVLLALLACLVTGGQAGGSIFGLFHQRRLQKGKGTVCSASSPGWTLFEGNCYRAYGAPLPYLLARSYCQGEGAELASIHSPTENEILHALCQLNSQHYGECWVGLSREEGHGEFTTWSDGTPIDWTNWDLTNGIEPNNAPAPGDCARMVAGNGAWRDTRCSARKSFLCEMPATAPWGPVGSSYAWRLSNISPLPSPFRLRQVILSADDKCRDVIPVSSIRSVSMSAVLEQVNQTALLTAVAPDNLSLEENWLTCEPLDGFVCPSGSVVIEFDFGSPQDVRCVFVGYEDANLGQPRRSQEDIEPTVSSWSIEQWIPPLLLDTTQAGTETPAAATEVPPDATEASAPLNETASHAEATTVRPQGTWGLALPFDVTATRDVLHRATIPRALTDSSGLVWTRKAHEDTTLRVPVWGIDPSAWNRPCGPAEGQDGFVLGLNDSDVTVLPTRVDSERRPKPLLRIVPMIRSDIPHSIDVFTGAPGASEQGEESQQQGNEMDGSDETAPTPEPLGKGYTEIDVNRCQGEMKDIRVRCPDDDANCSALNGIPLTLVQGAKEPRRVLQELPPVEEDDSLAPSADASVDCTAPQWLETSAFVAGEPGAYDVCICWDKCDDIKQWELIGDLVATGVYSMNESTLLPTMEGGAPFSLTVPGFALPSLAQGLESKLFISPFPLRSDGTPVMPTGACHPPLREGEPAEEQQSRPQEEGAQPSLHDLYEHRKNVDQLHQSFTIAPMTPAPNDSAEGEGEPSDASSGGFMDSTSSQRLAIEVKGLACKELNDCLPPPWAPLPSLQMWANLSASLSLVTVQRRLQAPDEPPDESQGESPNQSPDVEPPEETSSEASAEAPDEAADTAPDEAQNDATDGGDMTNTTVDATQLGAGMKGAAFVALIDSFPFEICHCAENCMNVSQWRSLGQLSFNFSAQLRDILSPTEASPATGQAIPTEPPAAAAALPSVESPAGPRPFAEGEAPAGDETPAESSAAGEAPAGDSTSEEGPAGDSELPAADSAAEEAPAGDESQVAEDRQPAGSSELTEGGSGPEQQAAQAMEENPALGRAPNFASEPLDGNDAGSGDDETDLPKQKKGSKAWGAFGFTAIFLLGLLFLLSCAWVCVRRIWKNSRPRLFSYCLIPKEEGYQSSSSTGEKDRELLPRYQPMATALPPRQPYSSSFSYI</sequence>
<feature type="region of interest" description="Disordered" evidence="2">
    <location>
        <begin position="478"/>
        <end position="518"/>
    </location>
</feature>
<dbReference type="InterPro" id="IPR016186">
    <property type="entry name" value="C-type_lectin-like/link_sf"/>
</dbReference>